<comment type="caution">
    <text evidence="1">The sequence shown here is derived from an EMBL/GenBank/DDBJ whole genome shotgun (WGS) entry which is preliminary data.</text>
</comment>
<protein>
    <submittedName>
        <fullName evidence="1">Uncharacterized protein</fullName>
    </submittedName>
</protein>
<sequence length="78" mass="7399">MRRIVAGAVFAGVIAAGVAITAGAAVADNGVIHMEGTGSHSAAPHVASATPDATAIEYAGLGRVSRSGCAHGASDATA</sequence>
<evidence type="ECO:0000313" key="1">
    <source>
        <dbReference type="EMBL" id="RDI69283.1"/>
    </source>
</evidence>
<keyword evidence="2" id="KW-1185">Reference proteome</keyword>
<dbReference type="AlphaFoldDB" id="A0A370IF09"/>
<gene>
    <name evidence="1" type="ORF">DFR76_101821</name>
</gene>
<dbReference type="Proteomes" id="UP000254869">
    <property type="component" value="Unassembled WGS sequence"/>
</dbReference>
<proteinExistence type="predicted"/>
<evidence type="ECO:0000313" key="2">
    <source>
        <dbReference type="Proteomes" id="UP000254869"/>
    </source>
</evidence>
<dbReference type="EMBL" id="QQBC01000001">
    <property type="protein sequence ID" value="RDI69283.1"/>
    <property type="molecule type" value="Genomic_DNA"/>
</dbReference>
<name>A0A370IF09_9NOCA</name>
<organism evidence="1 2">
    <name type="scientific">Nocardia pseudobrasiliensis</name>
    <dbReference type="NCBI Taxonomy" id="45979"/>
    <lineage>
        <taxon>Bacteria</taxon>
        <taxon>Bacillati</taxon>
        <taxon>Actinomycetota</taxon>
        <taxon>Actinomycetes</taxon>
        <taxon>Mycobacteriales</taxon>
        <taxon>Nocardiaceae</taxon>
        <taxon>Nocardia</taxon>
    </lineage>
</organism>
<accession>A0A370IF09</accession>
<reference evidence="1 2" key="1">
    <citation type="submission" date="2018-07" db="EMBL/GenBank/DDBJ databases">
        <title>Genomic Encyclopedia of Type Strains, Phase IV (KMG-IV): sequencing the most valuable type-strain genomes for metagenomic binning, comparative biology and taxonomic classification.</title>
        <authorList>
            <person name="Goeker M."/>
        </authorList>
    </citation>
    <scope>NUCLEOTIDE SEQUENCE [LARGE SCALE GENOMIC DNA]</scope>
    <source>
        <strain evidence="1 2">DSM 44290</strain>
    </source>
</reference>